<dbReference type="PANTHER" id="PTHR38011">
    <property type="entry name" value="DIHYDROFOLATE REDUCTASE FAMILY PROTEIN (AFU_ORTHOLOGUE AFUA_8G06820)"/>
    <property type="match status" value="1"/>
</dbReference>
<dbReference type="RefSeq" id="WP_207675783.1">
    <property type="nucleotide sequence ID" value="NZ_JAFREM010000042.1"/>
</dbReference>
<gene>
    <name evidence="2" type="ORF">JZO70_21655</name>
</gene>
<evidence type="ECO:0000313" key="2">
    <source>
        <dbReference type="EMBL" id="MBO1308793.1"/>
    </source>
</evidence>
<name>A0ABS3LIB1_9ENTE</name>
<dbReference type="Gene3D" id="3.40.430.10">
    <property type="entry name" value="Dihydrofolate Reductase, subunit A"/>
    <property type="match status" value="1"/>
</dbReference>
<accession>A0ABS3LIB1</accession>
<dbReference type="Proteomes" id="UP000664601">
    <property type="component" value="Unassembled WGS sequence"/>
</dbReference>
<dbReference type="PANTHER" id="PTHR38011:SF11">
    <property type="entry name" value="2,5-DIAMINO-6-RIBOSYLAMINO-4(3H)-PYRIMIDINONE 5'-PHOSPHATE REDUCTASE"/>
    <property type="match status" value="1"/>
</dbReference>
<evidence type="ECO:0000259" key="1">
    <source>
        <dbReference type="Pfam" id="PF01872"/>
    </source>
</evidence>
<keyword evidence="3" id="KW-1185">Reference proteome</keyword>
<feature type="domain" description="Bacterial bifunctional deaminase-reductase C-terminal" evidence="1">
    <location>
        <begin position="3"/>
        <end position="163"/>
    </location>
</feature>
<organism evidence="2 3">
    <name type="scientific">Candidatus Enterococcus moelleringii</name>
    <dbReference type="NCBI Taxonomy" id="2815325"/>
    <lineage>
        <taxon>Bacteria</taxon>
        <taxon>Bacillati</taxon>
        <taxon>Bacillota</taxon>
        <taxon>Bacilli</taxon>
        <taxon>Lactobacillales</taxon>
        <taxon>Enterococcaceae</taxon>
        <taxon>Enterococcus</taxon>
    </lineage>
</organism>
<dbReference type="InterPro" id="IPR024072">
    <property type="entry name" value="DHFR-like_dom_sf"/>
</dbReference>
<reference evidence="2 3" key="1">
    <citation type="submission" date="2021-03" db="EMBL/GenBank/DDBJ databases">
        <title>Enterococcal diversity collection.</title>
        <authorList>
            <person name="Gilmore M.S."/>
            <person name="Schwartzman J."/>
            <person name="Van Tyne D."/>
            <person name="Martin M."/>
            <person name="Earl A.M."/>
            <person name="Manson A.L."/>
            <person name="Straub T."/>
            <person name="Salamzade R."/>
            <person name="Saavedra J."/>
            <person name="Lebreton F."/>
            <person name="Prichula J."/>
            <person name="Schaufler K."/>
            <person name="Gaca A."/>
            <person name="Sgardioli B."/>
            <person name="Wagenaar J."/>
            <person name="Strong T."/>
        </authorList>
    </citation>
    <scope>NUCLEOTIDE SEQUENCE [LARGE SCALE GENOMIC DNA]</scope>
    <source>
        <strain evidence="2 3">669A</strain>
    </source>
</reference>
<dbReference type="SUPFAM" id="SSF53597">
    <property type="entry name" value="Dihydrofolate reductase-like"/>
    <property type="match status" value="1"/>
</dbReference>
<comment type="caution">
    <text evidence="2">The sequence shown here is derived from an EMBL/GenBank/DDBJ whole genome shotgun (WGS) entry which is preliminary data.</text>
</comment>
<dbReference type="Pfam" id="PF01872">
    <property type="entry name" value="RibD_C"/>
    <property type="match status" value="1"/>
</dbReference>
<dbReference type="InterPro" id="IPR050765">
    <property type="entry name" value="Riboflavin_Biosynth_HTPR"/>
</dbReference>
<dbReference type="InterPro" id="IPR002734">
    <property type="entry name" value="RibDG_C"/>
</dbReference>
<dbReference type="EMBL" id="JAFREM010000042">
    <property type="protein sequence ID" value="MBO1308793.1"/>
    <property type="molecule type" value="Genomic_DNA"/>
</dbReference>
<proteinExistence type="predicted"/>
<protein>
    <submittedName>
        <fullName evidence="2">Dihydrofolate reductase</fullName>
    </submittedName>
</protein>
<sequence length="173" mass="19672">MRKIVFYGAISLDGFLAGKNENLDWLLATDIGEESSYDEFIKTIDTVVMGRITYQEALKLNDGAPLYPDQEVIVFSRQQEAVDGQTTIHENPVEYLKQLKNQSGKNIWIVGGGDLLQPVLEANLIDEWFIQIAPVLLGDGKRLFGTHALETRLEFVESRQFGELVELHYRKKE</sequence>
<evidence type="ECO:0000313" key="3">
    <source>
        <dbReference type="Proteomes" id="UP000664601"/>
    </source>
</evidence>